<evidence type="ECO:0000313" key="1">
    <source>
        <dbReference type="EMBL" id="AEZ66239.1"/>
    </source>
</evidence>
<dbReference type="Proteomes" id="UP000010999">
    <property type="component" value="Segment"/>
</dbReference>
<proteinExistence type="predicted"/>
<organism evidence="1 2">
    <name type="scientific">Pectobacterium phage phiTE</name>
    <dbReference type="NCBI Taxonomy" id="1116482"/>
    <lineage>
        <taxon>Viruses</taxon>
        <taxon>Duplodnaviria</taxon>
        <taxon>Heunggongvirae</taxon>
        <taxon>Uroviricota</taxon>
        <taxon>Caudoviricetes</taxon>
        <taxon>Vequintavirinae</taxon>
        <taxon>Certrevirus</taxon>
        <taxon>Certrevirus phiTE</taxon>
    </lineage>
</organism>
<name>K9L3R2_9CAUD</name>
<sequence>MNNVRCKIVGDGMDYFFKKGGVYATSGHPEFEIGDLLIIDPYREKWARMIWRMEP</sequence>
<protein>
    <submittedName>
        <fullName evidence="1">Uncharacterized protein</fullName>
    </submittedName>
</protein>
<dbReference type="EMBL" id="JQ015307">
    <property type="protein sequence ID" value="AEZ66239.1"/>
    <property type="molecule type" value="Genomic_DNA"/>
</dbReference>
<dbReference type="KEGG" id="vg:14515268"/>
<keyword evidence="2" id="KW-1185">Reference proteome</keyword>
<reference evidence="2" key="1">
    <citation type="submission" date="2011-11" db="EMBL/GenBank/DDBJ databases">
        <title>Escape from toxin-antitoxin mediated abortive infection can occur by recombination within a generalized transducing phage of Pectobacterium atrosepticum.</title>
        <authorList>
            <person name="Blower T.R."/>
            <person name="Evans T.J."/>
            <person name="Przybilski R."/>
            <person name="Fineran P.C."/>
            <person name="Salmond G.P.C."/>
        </authorList>
    </citation>
    <scope>NUCLEOTIDE SEQUENCE [LARGE SCALE GENOMIC DNA]</scope>
</reference>
<accession>K9L3R2</accession>
<gene>
    <name evidence="1" type="ORF">phiTE_073</name>
</gene>
<dbReference type="GeneID" id="14515268"/>
<dbReference type="RefSeq" id="YP_007392535.1">
    <property type="nucleotide sequence ID" value="NC_020201.1"/>
</dbReference>
<reference evidence="1 2" key="2">
    <citation type="journal article" date="2012" name="PLoS Genet.">
        <title>Viral evasion of a bacterial suicide system by RNA-based molecular mimicry enables infectious altruism.</title>
        <authorList>
            <person name="Blower T.R."/>
            <person name="Evans T.J."/>
            <person name="Przybilski R."/>
            <person name="Fineran P.C."/>
            <person name="Salmond G.P."/>
        </authorList>
    </citation>
    <scope>NUCLEOTIDE SEQUENCE [LARGE SCALE GENOMIC DNA]</scope>
</reference>
<evidence type="ECO:0000313" key="2">
    <source>
        <dbReference type="Proteomes" id="UP000010999"/>
    </source>
</evidence>